<keyword evidence="1" id="KW-0812">Transmembrane</keyword>
<feature type="transmembrane region" description="Helical" evidence="1">
    <location>
        <begin position="350"/>
        <end position="371"/>
    </location>
</feature>
<name>A0AAD1E752_9PSED</name>
<dbReference type="SUPFAM" id="SSF52151">
    <property type="entry name" value="FabD/lysophospholipase-like"/>
    <property type="match status" value="2"/>
</dbReference>
<keyword evidence="1" id="KW-1133">Transmembrane helix</keyword>
<sequence>MDRKKPASSAQDAQFHAEHARIDQRRDLLGLARKSAGHWAVALSGGGIRSATFCLGVLQAMARARAPDAVGEEPGIGKRLLAQFDYLSTVSGGGYLGSFFGSLFLPGRLRGRENAQVAASPEVQAAEDAYEVLDFEPPGRIHTHIDYAKAPVGEAPLAWLRENGRYLTPGGSGDLFYVLGLSLRNLLALHVVIGMPLLCTLALATLAQVFISSGPLCSPLVALLPMDLVNVLCGSLWWVPVAATLFWIVPLMLAFWMVYFRKSQDEAVHLWNWATLLCSAIGALFIGLACAPWGLDAELRAILIVCGVVNWFGVLACILVALRLRFKRDKDDALARNNCVRTYRVLVTRYLAQALIFTLLLGFYVLVPWLAQWIYISEQRAQLMSSAVLLPLLIGAIRSLSSLLDDKALPGWLSRLPLSVIAGVAGIAIFMLVALLWGLLVQFVRYQGLDSDSLTRLMGLVAVALVLSLAEGRFIGFLNQSSLQSFYRSRLTRAYLGASNGLRFAGRTPKIRKQRLSVAEALPGDDVPIEQYYGVTTCAPVHLINVTLNLTVDPAEQLVQRDRKGKPLCLAPNGAKAPDSVSYILDGEPRKRSTRSKWFSEIYQTLGLAHWVATSGAAISTGLGRATSLGTSLSFGLTNLRLGTWWPGNFLEGDEQADTQRSWRDKGWARVFPTQTYLFYELSAHFHGVRRDYQYLSDGGHFENTATYELIREGRKIELIVMCDCGADPSYQFDDLANLIRLARIDQALEIEEDLGVHEVSLLAPYFGHTANFTHPGPDDSLRCAMLFNVVNRQGQRIARILLLKPRLIAGVPVDVLNYANAHPTFPNESTANQFFDEAQFESYRQLGLQIGQTLFGSGQPTPVSQALWNYL</sequence>
<dbReference type="GO" id="GO:0005829">
    <property type="term" value="C:cytosol"/>
    <property type="evidence" value="ECO:0007669"/>
    <property type="project" value="TreeGrafter"/>
</dbReference>
<dbReference type="InterPro" id="IPR016035">
    <property type="entry name" value="Acyl_Trfase/lysoPLipase"/>
</dbReference>
<keyword evidence="1" id="KW-0472">Membrane</keyword>
<feature type="transmembrane region" description="Helical" evidence="1">
    <location>
        <begin position="301"/>
        <end position="322"/>
    </location>
</feature>
<dbReference type="Proteomes" id="UP000280455">
    <property type="component" value="Chromosome"/>
</dbReference>
<protein>
    <recommendedName>
        <fullName evidence="4">PNPLA domain-containing protein</fullName>
    </recommendedName>
</protein>
<dbReference type="PANTHER" id="PTHR10728:SF40">
    <property type="entry name" value="PATATIN FAMILY PROTEIN"/>
    <property type="match status" value="1"/>
</dbReference>
<dbReference type="RefSeq" id="WP_124301604.1">
    <property type="nucleotide sequence ID" value="NZ_CP027749.1"/>
</dbReference>
<proteinExistence type="predicted"/>
<feature type="transmembrane region" description="Helical" evidence="1">
    <location>
        <begin position="270"/>
        <end position="295"/>
    </location>
</feature>
<evidence type="ECO:0000313" key="3">
    <source>
        <dbReference type="Proteomes" id="UP000280455"/>
    </source>
</evidence>
<dbReference type="GO" id="GO:0004623">
    <property type="term" value="F:phospholipase A2 activity"/>
    <property type="evidence" value="ECO:0007669"/>
    <property type="project" value="TreeGrafter"/>
</dbReference>
<evidence type="ECO:0000256" key="1">
    <source>
        <dbReference type="SAM" id="Phobius"/>
    </source>
</evidence>
<gene>
    <name evidence="2" type="ORF">C4K07_3175</name>
</gene>
<dbReference type="AlphaFoldDB" id="A0AAD1E752"/>
<accession>A0AAD1E752</accession>
<dbReference type="Gene3D" id="3.40.1090.10">
    <property type="entry name" value="Cytosolic phospholipase A2 catalytic domain"/>
    <property type="match status" value="2"/>
</dbReference>
<evidence type="ECO:0008006" key="4">
    <source>
        <dbReference type="Google" id="ProtNLM"/>
    </source>
</evidence>
<organism evidence="2 3">
    <name type="scientific">Pseudomonas chlororaphis subsp. aureofaciens</name>
    <dbReference type="NCBI Taxonomy" id="587851"/>
    <lineage>
        <taxon>Bacteria</taxon>
        <taxon>Pseudomonadati</taxon>
        <taxon>Pseudomonadota</taxon>
        <taxon>Gammaproteobacteria</taxon>
        <taxon>Pseudomonadales</taxon>
        <taxon>Pseudomonadaceae</taxon>
        <taxon>Pseudomonas</taxon>
    </lineage>
</organism>
<dbReference type="GO" id="GO:0046475">
    <property type="term" value="P:glycerophospholipid catabolic process"/>
    <property type="evidence" value="ECO:0007669"/>
    <property type="project" value="TreeGrafter"/>
</dbReference>
<feature type="transmembrane region" description="Helical" evidence="1">
    <location>
        <begin position="457"/>
        <end position="478"/>
    </location>
</feature>
<dbReference type="PANTHER" id="PTHR10728">
    <property type="entry name" value="CYTOSOLIC PHOSPHOLIPASE A2"/>
    <property type="match status" value="1"/>
</dbReference>
<feature type="transmembrane region" description="Helical" evidence="1">
    <location>
        <begin position="236"/>
        <end position="258"/>
    </location>
</feature>
<feature type="transmembrane region" description="Helical" evidence="1">
    <location>
        <begin position="416"/>
        <end position="437"/>
    </location>
</feature>
<reference evidence="2 3" key="1">
    <citation type="submission" date="2018-03" db="EMBL/GenBank/DDBJ databases">
        <title>Diversity of phytobeneficial traits revealed by whole-genome analysis of worldwide-isolated phenazine-producing Pseudomonas spp.</title>
        <authorList>
            <person name="Biessy A."/>
            <person name="Novinscak A."/>
            <person name="Blom J."/>
            <person name="Leger G."/>
            <person name="Thomashow L.S."/>
            <person name="Cazorla F.M."/>
            <person name="Josic D."/>
            <person name="Filion M."/>
        </authorList>
    </citation>
    <scope>NUCLEOTIDE SEQUENCE [LARGE SCALE GENOMIC DNA]</scope>
    <source>
        <strain evidence="2 3">ChPhzS24</strain>
    </source>
</reference>
<evidence type="ECO:0000313" key="2">
    <source>
        <dbReference type="EMBL" id="AZE29960.1"/>
    </source>
</evidence>
<dbReference type="EMBL" id="CP027750">
    <property type="protein sequence ID" value="AZE29960.1"/>
    <property type="molecule type" value="Genomic_DNA"/>
</dbReference>
<feature type="transmembrane region" description="Helical" evidence="1">
    <location>
        <begin position="186"/>
        <end position="211"/>
    </location>
</feature>